<name>A0ABY9RE82_9BURK</name>
<reference evidence="1" key="1">
    <citation type="submission" date="2023-09" db="EMBL/GenBank/DDBJ databases">
        <title>Undibacterium sp. 20NA77.5 isolated from freshwater.</title>
        <authorList>
            <person name="Le V."/>
            <person name="Ko S.-R."/>
            <person name="Ahn C.-Y."/>
            <person name="Oh H.-M."/>
        </authorList>
    </citation>
    <scope>NUCLEOTIDE SEQUENCE</scope>
    <source>
        <strain evidence="1">20NA77.5</strain>
    </source>
</reference>
<dbReference type="Proteomes" id="UP001181355">
    <property type="component" value="Chromosome"/>
</dbReference>
<sequence length="186" mass="21711">MNKFKNFLLSFFSSGSAKPPEEDTRQFIQSAFNEMIDHNRTHAASWRYGKEMGWTADLDAGVIVFKFAGDRTATCHFQSIGVYDEITGQFTWAWAQKLRKNQQIHARQARNWGRFHRHPHFLEPTFSCNMDEVWNLAAVTRMVSESKNVYRGRVGNKYLFMTTDELQIDTKGAMADWTKARQTKTW</sequence>
<dbReference type="InterPro" id="IPR049249">
    <property type="entry name" value="DUF6882"/>
</dbReference>
<gene>
    <name evidence="1" type="ORF">RF679_10910</name>
</gene>
<evidence type="ECO:0008006" key="3">
    <source>
        <dbReference type="Google" id="ProtNLM"/>
    </source>
</evidence>
<dbReference type="RefSeq" id="WP_309480659.1">
    <property type="nucleotide sequence ID" value="NZ_CP133720.1"/>
</dbReference>
<proteinExistence type="predicted"/>
<organism evidence="1 2">
    <name type="scientific">Undibacterium cyanobacteriorum</name>
    <dbReference type="NCBI Taxonomy" id="3073561"/>
    <lineage>
        <taxon>Bacteria</taxon>
        <taxon>Pseudomonadati</taxon>
        <taxon>Pseudomonadota</taxon>
        <taxon>Betaproteobacteria</taxon>
        <taxon>Burkholderiales</taxon>
        <taxon>Oxalobacteraceae</taxon>
        <taxon>Undibacterium</taxon>
    </lineage>
</organism>
<keyword evidence="2" id="KW-1185">Reference proteome</keyword>
<protein>
    <recommendedName>
        <fullName evidence="3">HNH nuclease domain-containing protein</fullName>
    </recommendedName>
</protein>
<accession>A0ABY9RE82</accession>
<evidence type="ECO:0000313" key="2">
    <source>
        <dbReference type="Proteomes" id="UP001181355"/>
    </source>
</evidence>
<dbReference type="EMBL" id="CP133720">
    <property type="protein sequence ID" value="WMW79159.1"/>
    <property type="molecule type" value="Genomic_DNA"/>
</dbReference>
<evidence type="ECO:0000313" key="1">
    <source>
        <dbReference type="EMBL" id="WMW79159.1"/>
    </source>
</evidence>
<dbReference type="Pfam" id="PF21813">
    <property type="entry name" value="DUF6882"/>
    <property type="match status" value="1"/>
</dbReference>